<sequence length="232" mass="25185">MSSVQFQNAVFTVRQALFTEGPSTTYSPMKSAESWLAKLDSTNFEDFEFVFSSRTPSSSAFSTHAGDAALLDTPSGTALCSSSSLSNTSNSSQSPRRTSSTCMSQPSAPFVAAEGSQSDETLVVGLAEIEAAAEEAKENPPSVIPTVHPEAGPSTAVRSGSPPRGIKRRREIQKTEDKDERSLAGRVMSDEEDVPVAGLRVFPSAVWDEQWLRLRPYRKPKAHKRRVHKAVH</sequence>
<keyword evidence="2" id="KW-1185">Reference proteome</keyword>
<dbReference type="EMBL" id="JANSHE010001371">
    <property type="protein sequence ID" value="KAJ3003015.1"/>
    <property type="molecule type" value="Genomic_DNA"/>
</dbReference>
<comment type="caution">
    <text evidence="1">The sequence shown here is derived from an EMBL/GenBank/DDBJ whole genome shotgun (WGS) entry which is preliminary data.</text>
</comment>
<evidence type="ECO:0000313" key="2">
    <source>
        <dbReference type="Proteomes" id="UP001144978"/>
    </source>
</evidence>
<gene>
    <name evidence="1" type="ORF">NUW54_g5526</name>
</gene>
<evidence type="ECO:0000313" key="1">
    <source>
        <dbReference type="EMBL" id="KAJ3003015.1"/>
    </source>
</evidence>
<name>A0ACC1PW24_9APHY</name>
<reference evidence="1" key="1">
    <citation type="submission" date="2022-08" db="EMBL/GenBank/DDBJ databases">
        <title>Genome Sequence of Pycnoporus sanguineus.</title>
        <authorList>
            <person name="Buettner E."/>
        </authorList>
    </citation>
    <scope>NUCLEOTIDE SEQUENCE</scope>
    <source>
        <strain evidence="1">CG-C14</strain>
    </source>
</reference>
<accession>A0ACC1PW24</accession>
<proteinExistence type="predicted"/>
<protein>
    <submittedName>
        <fullName evidence="1">Uncharacterized protein</fullName>
    </submittedName>
</protein>
<organism evidence="1 2">
    <name type="scientific">Trametes sanguinea</name>
    <dbReference type="NCBI Taxonomy" id="158606"/>
    <lineage>
        <taxon>Eukaryota</taxon>
        <taxon>Fungi</taxon>
        <taxon>Dikarya</taxon>
        <taxon>Basidiomycota</taxon>
        <taxon>Agaricomycotina</taxon>
        <taxon>Agaricomycetes</taxon>
        <taxon>Polyporales</taxon>
        <taxon>Polyporaceae</taxon>
        <taxon>Trametes</taxon>
    </lineage>
</organism>
<dbReference type="Proteomes" id="UP001144978">
    <property type="component" value="Unassembled WGS sequence"/>
</dbReference>